<dbReference type="GO" id="GO:0008930">
    <property type="term" value="F:methylthioadenosine nucleosidase activity"/>
    <property type="evidence" value="ECO:0007669"/>
    <property type="project" value="InterPro"/>
</dbReference>
<keyword evidence="4" id="KW-0378">Hydrolase</keyword>
<comment type="caution">
    <text evidence="7">The sequence shown here is derived from an EMBL/GenBank/DDBJ whole genome shotgun (WGS) entry which is preliminary data.</text>
</comment>
<dbReference type="CDD" id="cd09008">
    <property type="entry name" value="MTAN"/>
    <property type="match status" value="1"/>
</dbReference>
<dbReference type="InParanoid" id="A0A1Q5PU97"/>
<dbReference type="AlphaFoldDB" id="A0A1Q5PU97"/>
<sequence length="238" mass="23837">MSQPVAVIVVAMPQEAAPFEAAARAAHPWPAGGAAAQLLEIADRPVVLLRTGIGLTAAASSLTALLTALPRVAPPPPVISAGTCGGLGAAVEVRDVTIGTSFAYADADARAFGYAPGQIPGQPACFPAAASLLTAVRAGVEAGTQTLPRLHEGQQLSGNSFVTATNAAAVRALFPDAVGVDMESAALAQVCFAHTVPFASVRGVSDLCGPRADQEFHVGVEVAAQASADVVLGLLTKL</sequence>
<evidence type="ECO:0000256" key="1">
    <source>
        <dbReference type="ARBA" id="ARBA00004945"/>
    </source>
</evidence>
<organism evidence="7 8">
    <name type="scientific">Buchananella hordeovulneris</name>
    <dbReference type="NCBI Taxonomy" id="52770"/>
    <lineage>
        <taxon>Bacteria</taxon>
        <taxon>Bacillati</taxon>
        <taxon>Actinomycetota</taxon>
        <taxon>Actinomycetes</taxon>
        <taxon>Actinomycetales</taxon>
        <taxon>Actinomycetaceae</taxon>
        <taxon>Buchananella</taxon>
    </lineage>
</organism>
<keyword evidence="3" id="KW-0028">Amino-acid biosynthesis</keyword>
<evidence type="ECO:0000256" key="2">
    <source>
        <dbReference type="ARBA" id="ARBA00011974"/>
    </source>
</evidence>
<proteinExistence type="predicted"/>
<comment type="pathway">
    <text evidence="1">Amino-acid biosynthesis; L-methionine biosynthesis via salvage pathway; S-methyl-5-thio-alpha-D-ribose 1-phosphate from S-methyl-5'-thioadenosine (hydrolase route): step 1/2.</text>
</comment>
<dbReference type="NCBIfam" id="TIGR01704">
    <property type="entry name" value="MTA_SAH-Nsdase"/>
    <property type="match status" value="1"/>
</dbReference>
<dbReference type="InterPro" id="IPR000845">
    <property type="entry name" value="Nucleoside_phosphorylase_d"/>
</dbReference>
<dbReference type="GO" id="GO:0019284">
    <property type="term" value="P:L-methionine salvage from S-adenosylmethionine"/>
    <property type="evidence" value="ECO:0007669"/>
    <property type="project" value="TreeGrafter"/>
</dbReference>
<dbReference type="InterPro" id="IPR035994">
    <property type="entry name" value="Nucleoside_phosphorylase_sf"/>
</dbReference>
<dbReference type="Gene3D" id="3.40.50.1580">
    <property type="entry name" value="Nucleoside phosphorylase domain"/>
    <property type="match status" value="1"/>
</dbReference>
<dbReference type="SUPFAM" id="SSF53167">
    <property type="entry name" value="Purine and uridine phosphorylases"/>
    <property type="match status" value="1"/>
</dbReference>
<evidence type="ECO:0000256" key="4">
    <source>
        <dbReference type="ARBA" id="ARBA00022801"/>
    </source>
</evidence>
<dbReference type="PANTHER" id="PTHR46832:SF1">
    <property type="entry name" value="5'-METHYLTHIOADENOSINE_S-ADENOSYLHOMOCYSTEINE NUCLEOSIDASE"/>
    <property type="match status" value="1"/>
</dbReference>
<dbReference type="GO" id="GO:0008782">
    <property type="term" value="F:adenosylhomocysteine nucleosidase activity"/>
    <property type="evidence" value="ECO:0007669"/>
    <property type="project" value="UniProtKB-EC"/>
</dbReference>
<accession>A0A1Q5PU97</accession>
<reference evidence="8" key="1">
    <citation type="submission" date="2016-12" db="EMBL/GenBank/DDBJ databases">
        <authorList>
            <person name="Meng X."/>
        </authorList>
    </citation>
    <scope>NUCLEOTIDE SEQUENCE [LARGE SCALE GENOMIC DNA]</scope>
    <source>
        <strain evidence="8">DSM 20732</strain>
    </source>
</reference>
<dbReference type="EC" id="3.2.2.9" evidence="2"/>
<dbReference type="PANTHER" id="PTHR46832">
    <property type="entry name" value="5'-METHYLTHIOADENOSINE/S-ADENOSYLHOMOCYSTEINE NUCLEOSIDASE"/>
    <property type="match status" value="1"/>
</dbReference>
<evidence type="ECO:0000313" key="8">
    <source>
        <dbReference type="Proteomes" id="UP000185612"/>
    </source>
</evidence>
<dbReference type="RefSeq" id="WP_073825632.1">
    <property type="nucleotide sequence ID" value="NZ_MQVS01000010.1"/>
</dbReference>
<dbReference type="OrthoDB" id="3734512at2"/>
<evidence type="ECO:0000256" key="3">
    <source>
        <dbReference type="ARBA" id="ARBA00022605"/>
    </source>
</evidence>
<dbReference type="GO" id="GO:0019509">
    <property type="term" value="P:L-methionine salvage from methylthioadenosine"/>
    <property type="evidence" value="ECO:0007669"/>
    <property type="project" value="UniProtKB-UniPathway"/>
</dbReference>
<evidence type="ECO:0000256" key="5">
    <source>
        <dbReference type="ARBA" id="ARBA00023167"/>
    </source>
</evidence>
<protein>
    <recommendedName>
        <fullName evidence="2">adenosylhomocysteine nucleosidase</fullName>
        <ecNumber evidence="2">3.2.2.9</ecNumber>
    </recommendedName>
</protein>
<dbReference type="FunCoup" id="A0A1Q5PU97">
    <property type="interactions" value="95"/>
</dbReference>
<dbReference type="UniPathway" id="UPA00904">
    <property type="reaction ID" value="UER00871"/>
</dbReference>
<dbReference type="STRING" id="52770.BSZ40_09325"/>
<gene>
    <name evidence="7" type="ORF">BSZ40_09325</name>
</gene>
<dbReference type="GO" id="GO:0005829">
    <property type="term" value="C:cytosol"/>
    <property type="evidence" value="ECO:0007669"/>
    <property type="project" value="TreeGrafter"/>
</dbReference>
<dbReference type="EMBL" id="MQVS01000010">
    <property type="protein sequence ID" value="OKL51096.1"/>
    <property type="molecule type" value="Genomic_DNA"/>
</dbReference>
<dbReference type="GO" id="GO:0009164">
    <property type="term" value="P:nucleoside catabolic process"/>
    <property type="evidence" value="ECO:0007669"/>
    <property type="project" value="InterPro"/>
</dbReference>
<dbReference type="Pfam" id="PF01048">
    <property type="entry name" value="PNP_UDP_1"/>
    <property type="match status" value="1"/>
</dbReference>
<feature type="domain" description="Nucleoside phosphorylase" evidence="6">
    <location>
        <begin position="7"/>
        <end position="235"/>
    </location>
</feature>
<name>A0A1Q5PU97_9ACTO</name>
<evidence type="ECO:0000313" key="7">
    <source>
        <dbReference type="EMBL" id="OKL51096.1"/>
    </source>
</evidence>
<keyword evidence="5" id="KW-0486">Methionine biosynthesis</keyword>
<dbReference type="InterPro" id="IPR010049">
    <property type="entry name" value="MTA_SAH_Nsdase"/>
</dbReference>
<evidence type="ECO:0000259" key="6">
    <source>
        <dbReference type="Pfam" id="PF01048"/>
    </source>
</evidence>
<keyword evidence="8" id="KW-1185">Reference proteome</keyword>
<dbReference type="Proteomes" id="UP000185612">
    <property type="component" value="Unassembled WGS sequence"/>
</dbReference>